<evidence type="ECO:0000256" key="2">
    <source>
        <dbReference type="RuleBase" id="RU102079"/>
    </source>
</evidence>
<reference evidence="5" key="1">
    <citation type="submission" date="2025-08" db="UniProtKB">
        <authorList>
            <consortium name="Ensembl"/>
        </authorList>
    </citation>
    <scope>IDENTIFICATION</scope>
</reference>
<keyword evidence="6" id="KW-1185">Reference proteome</keyword>
<dbReference type="InterPro" id="IPR001079">
    <property type="entry name" value="Galectin_CRD"/>
</dbReference>
<dbReference type="Ensembl" id="ENSCATT00000026987.1">
    <property type="protein sequence ID" value="ENSCATP00000007882.1"/>
    <property type="gene ID" value="ENSCATG00000023329.1"/>
</dbReference>
<dbReference type="SUPFAM" id="SSF49899">
    <property type="entry name" value="Concanavalin A-like lectins/glucanases"/>
    <property type="match status" value="1"/>
</dbReference>
<reference evidence="5" key="2">
    <citation type="submission" date="2025-09" db="UniProtKB">
        <authorList>
            <consortium name="Ensembl"/>
        </authorList>
    </citation>
    <scope>IDENTIFICATION</scope>
</reference>
<dbReference type="InterPro" id="IPR044156">
    <property type="entry name" value="Galectin-like"/>
</dbReference>
<evidence type="ECO:0000256" key="3">
    <source>
        <dbReference type="SAM" id="SignalP"/>
    </source>
</evidence>
<dbReference type="OMA" id="GICPGWS"/>
<accession>A0A2K5L4L2</accession>
<dbReference type="STRING" id="9531.ENSCATP00000007882"/>
<dbReference type="GO" id="GO:0030246">
    <property type="term" value="F:carbohydrate binding"/>
    <property type="evidence" value="ECO:0007669"/>
    <property type="project" value="UniProtKB-UniRule"/>
</dbReference>
<proteinExistence type="predicted"/>
<dbReference type="InterPro" id="IPR013320">
    <property type="entry name" value="ConA-like_dom_sf"/>
</dbReference>
<feature type="signal peptide" evidence="3">
    <location>
        <begin position="1"/>
        <end position="18"/>
    </location>
</feature>
<evidence type="ECO:0000259" key="4">
    <source>
        <dbReference type="PROSITE" id="PS51304"/>
    </source>
</evidence>
<dbReference type="Pfam" id="PF00337">
    <property type="entry name" value="Gal-bind_lectin"/>
    <property type="match status" value="1"/>
</dbReference>
<organism evidence="5 6">
    <name type="scientific">Cercocebus atys</name>
    <name type="common">Sooty mangabey</name>
    <name type="synonym">Cercocebus torquatus atys</name>
    <dbReference type="NCBI Taxonomy" id="9531"/>
    <lineage>
        <taxon>Eukaryota</taxon>
        <taxon>Metazoa</taxon>
        <taxon>Chordata</taxon>
        <taxon>Craniata</taxon>
        <taxon>Vertebrata</taxon>
        <taxon>Euteleostomi</taxon>
        <taxon>Mammalia</taxon>
        <taxon>Eutheria</taxon>
        <taxon>Euarchontoglires</taxon>
        <taxon>Primates</taxon>
        <taxon>Haplorrhini</taxon>
        <taxon>Catarrhini</taxon>
        <taxon>Cercopithecidae</taxon>
        <taxon>Cercopithecinae</taxon>
        <taxon>Cercocebus</taxon>
    </lineage>
</organism>
<dbReference type="PROSITE" id="PS51304">
    <property type="entry name" value="GALECTIN"/>
    <property type="match status" value="1"/>
</dbReference>
<keyword evidence="3" id="KW-0732">Signal</keyword>
<dbReference type="SMART" id="SM00276">
    <property type="entry name" value="GLECT"/>
    <property type="match status" value="1"/>
</dbReference>
<feature type="chain" id="PRO_5014333352" description="Galectin" evidence="3">
    <location>
        <begin position="19"/>
        <end position="139"/>
    </location>
</feature>
<evidence type="ECO:0000313" key="6">
    <source>
        <dbReference type="Proteomes" id="UP000233060"/>
    </source>
</evidence>
<evidence type="ECO:0000313" key="5">
    <source>
        <dbReference type="Ensembl" id="ENSCATP00000007882.1"/>
    </source>
</evidence>
<dbReference type="CDD" id="cd00070">
    <property type="entry name" value="GLECT"/>
    <property type="match status" value="1"/>
</dbReference>
<dbReference type="PANTHER" id="PTHR11346:SF21">
    <property type="entry name" value="GRIFIN"/>
    <property type="match status" value="1"/>
</dbReference>
<evidence type="ECO:0000256" key="1">
    <source>
        <dbReference type="ARBA" id="ARBA00022734"/>
    </source>
</evidence>
<dbReference type="Gene3D" id="2.60.120.200">
    <property type="match status" value="1"/>
</dbReference>
<dbReference type="AlphaFoldDB" id="A0A2K5L4L2"/>
<feature type="domain" description="Galectin" evidence="4">
    <location>
        <begin position="9"/>
        <end position="139"/>
    </location>
</feature>
<dbReference type="GeneTree" id="ENSGT00940000162164"/>
<dbReference type="Proteomes" id="UP000233060">
    <property type="component" value="Unassembled WGS sequence"/>
</dbReference>
<dbReference type="SMART" id="SM00908">
    <property type="entry name" value="Gal-bind_lectin"/>
    <property type="match status" value="1"/>
</dbReference>
<sequence>MGWGWGWEGGAFCAGGLAPGWNLLVQGHGDSGEDRSFKIHFLSETGDIAFHVKPRFSSTTMVGSAFQGGRWGLAELPSIFPLAPGEPFEIEVSSNAEHFHVYAWEHKVLQSPHRQRPLGTITSVCELAKRGLSWGDQGY</sequence>
<protein>
    <recommendedName>
        <fullName evidence="2">Galectin</fullName>
    </recommendedName>
</protein>
<keyword evidence="1 2" id="KW-0430">Lectin</keyword>
<dbReference type="PANTHER" id="PTHR11346">
    <property type="entry name" value="GALECTIN"/>
    <property type="match status" value="1"/>
</dbReference>
<name>A0A2K5L4L2_CERAT</name>
<dbReference type="FunFam" id="2.60.120.200:FF:000021">
    <property type="entry name" value="Galectin"/>
    <property type="match status" value="1"/>
</dbReference>
<gene>
    <name evidence="5" type="primary">GRIFIN</name>
</gene>